<reference evidence="4 5" key="1">
    <citation type="submission" date="2014-05" db="EMBL/GenBank/DDBJ databases">
        <title>ATOL: Assembling a taxonomically balanced genome-scale reconstruction of the evolutionary history of the Enterobacteriaceae.</title>
        <authorList>
            <person name="Plunkett G.III."/>
            <person name="Neeno-Eckwall E.C."/>
            <person name="Glasner J.D."/>
            <person name="Perna N.T."/>
        </authorList>
    </citation>
    <scope>NUCLEOTIDE SEQUENCE [LARGE SCALE GENOMIC DNA]</scope>
    <source>
        <strain evidence="4 5">ATCC 33852</strain>
    </source>
</reference>
<dbReference type="Pfam" id="PF01411">
    <property type="entry name" value="tRNA-synt_2c"/>
    <property type="match status" value="1"/>
</dbReference>
<evidence type="ECO:0000313" key="4">
    <source>
        <dbReference type="EMBL" id="KFC77228.1"/>
    </source>
</evidence>
<dbReference type="EMBL" id="JMPJ01000076">
    <property type="protein sequence ID" value="KFC77228.1"/>
    <property type="molecule type" value="Genomic_DNA"/>
</dbReference>
<dbReference type="PANTHER" id="PTHR43462:SF2">
    <property type="entry name" value="THREONYL AND ALANYL TRNA SYNTHETASE SECOND ADDITIONAL DOMAIN-CONTAINING PROTEIN"/>
    <property type="match status" value="1"/>
</dbReference>
<dbReference type="InterPro" id="IPR018164">
    <property type="entry name" value="Ala-tRNA-synth_IIc_N"/>
</dbReference>
<evidence type="ECO:0000313" key="5">
    <source>
        <dbReference type="Proteomes" id="UP000028640"/>
    </source>
</evidence>
<feature type="domain" description="Alanyl-transfer RNA synthetases family profile" evidence="3">
    <location>
        <begin position="1"/>
        <end position="222"/>
    </location>
</feature>
<dbReference type="eggNOG" id="COG2872">
    <property type="taxonomic scope" value="Bacteria"/>
</dbReference>
<dbReference type="PANTHER" id="PTHR43462">
    <property type="entry name" value="ALANYL-TRNA EDITING PROTEIN"/>
    <property type="match status" value="1"/>
</dbReference>
<gene>
    <name evidence="4" type="ORF">GEAM_4354</name>
</gene>
<proteinExistence type="predicted"/>
<dbReference type="SUPFAM" id="SSF50447">
    <property type="entry name" value="Translation proteins"/>
    <property type="match status" value="1"/>
</dbReference>
<dbReference type="SUPFAM" id="SSF55186">
    <property type="entry name" value="ThrRS/AlaRS common domain"/>
    <property type="match status" value="1"/>
</dbReference>
<comment type="caution">
    <text evidence="4">The sequence shown here is derived from an EMBL/GenBank/DDBJ whole genome shotgun (WGS) entry which is preliminary data.</text>
</comment>
<dbReference type="GO" id="GO:0006419">
    <property type="term" value="P:alanyl-tRNA aminoacylation"/>
    <property type="evidence" value="ECO:0007669"/>
    <property type="project" value="InterPro"/>
</dbReference>
<dbReference type="GO" id="GO:0003676">
    <property type="term" value="F:nucleic acid binding"/>
    <property type="evidence" value="ECO:0007669"/>
    <property type="project" value="InterPro"/>
</dbReference>
<dbReference type="InterPro" id="IPR018163">
    <property type="entry name" value="Thr/Ala-tRNA-synth_IIc_edit"/>
</dbReference>
<dbReference type="Gene3D" id="2.40.30.130">
    <property type="match status" value="1"/>
</dbReference>
<dbReference type="GO" id="GO:0005524">
    <property type="term" value="F:ATP binding"/>
    <property type="evidence" value="ECO:0007669"/>
    <property type="project" value="InterPro"/>
</dbReference>
<dbReference type="PROSITE" id="PS50860">
    <property type="entry name" value="AA_TRNA_LIGASE_II_ALA"/>
    <property type="match status" value="1"/>
</dbReference>
<dbReference type="Gene3D" id="3.30.980.10">
    <property type="entry name" value="Threonyl-trna Synthetase, Chain A, domain 2"/>
    <property type="match status" value="1"/>
</dbReference>
<accession>A0A085G0I3</accession>
<dbReference type="GeneID" id="78382255"/>
<dbReference type="RefSeq" id="WP_051899611.1">
    <property type="nucleotide sequence ID" value="NZ_JMPJ01000076.1"/>
</dbReference>
<dbReference type="AlphaFoldDB" id="A0A085G0I3"/>
<dbReference type="GO" id="GO:0004813">
    <property type="term" value="F:alanine-tRNA ligase activity"/>
    <property type="evidence" value="ECO:0007669"/>
    <property type="project" value="InterPro"/>
</dbReference>
<dbReference type="InterPro" id="IPR018165">
    <property type="entry name" value="Ala-tRNA-synth_IIc_core"/>
</dbReference>
<sequence length="238" mass="26089">MTRILSRTQPELITCESPILHTGEDEKGRYFVVEQTVFYPQGGGQMSDHGSVSQHGQSHLVRQALNHGGEVRHYLADPQVTLEIGQAATLQIDAEFRRRASLAHTAGHLIAHVVETLMPSLVPAKGHHFLPGAYVEFTGNSSLAADQLLEQVRSKVAEAIEQNLPVTVESLSFDEIARLRPELAGSIPQNEEMRIVRIGDYVPVACGGTHATTTSALKGLELRKIKAKERVKISYELA</sequence>
<dbReference type="InterPro" id="IPR009000">
    <property type="entry name" value="Transl_B-barrel_sf"/>
</dbReference>
<organism evidence="4 5">
    <name type="scientific">Ewingella americana (strain ATCC 33852 / DSM 4580 / CCUG 14506 / JCM 5911 / LMG 7869 / NCTC 12157 / CDC 1468-78)</name>
    <dbReference type="NCBI Taxonomy" id="910964"/>
    <lineage>
        <taxon>Bacteria</taxon>
        <taxon>Pseudomonadati</taxon>
        <taxon>Pseudomonadota</taxon>
        <taxon>Gammaproteobacteria</taxon>
        <taxon>Enterobacterales</taxon>
        <taxon>Yersiniaceae</taxon>
        <taxon>Ewingella</taxon>
    </lineage>
</organism>
<dbReference type="STRING" id="910964.GEAM_4354"/>
<dbReference type="Proteomes" id="UP000028640">
    <property type="component" value="Unassembled WGS sequence"/>
</dbReference>
<evidence type="ECO:0000259" key="3">
    <source>
        <dbReference type="PROSITE" id="PS50860"/>
    </source>
</evidence>
<keyword evidence="4" id="KW-0436">Ligase</keyword>
<dbReference type="InterPro" id="IPR051335">
    <property type="entry name" value="Alanyl-tRNA_Editing_Enzymes"/>
</dbReference>
<evidence type="ECO:0000256" key="2">
    <source>
        <dbReference type="ARBA" id="ARBA00032577"/>
    </source>
</evidence>
<evidence type="ECO:0000256" key="1">
    <source>
        <dbReference type="ARBA" id="ARBA00017959"/>
    </source>
</evidence>
<keyword evidence="4" id="KW-0030">Aminoacyl-tRNA synthetase</keyword>
<protein>
    <recommendedName>
        <fullName evidence="1">Alanine--tRNA ligase</fullName>
    </recommendedName>
    <alternativeName>
        <fullName evidence="2">Alanyl-tRNA synthetase</fullName>
    </alternativeName>
</protein>
<keyword evidence="5" id="KW-1185">Reference proteome</keyword>
<name>A0A085G0I3_EWIA3</name>
<dbReference type="OrthoDB" id="9812949at2"/>